<dbReference type="Proteomes" id="UP000446768">
    <property type="component" value="Unassembled WGS sequence"/>
</dbReference>
<evidence type="ECO:0000256" key="2">
    <source>
        <dbReference type="SAM" id="Phobius"/>
    </source>
</evidence>
<evidence type="ECO:0000313" key="4">
    <source>
        <dbReference type="Proteomes" id="UP000446768"/>
    </source>
</evidence>
<dbReference type="EMBL" id="WKJJ01000001">
    <property type="protein sequence ID" value="MRV70604.1"/>
    <property type="molecule type" value="Genomic_DNA"/>
</dbReference>
<feature type="compositionally biased region" description="Polar residues" evidence="1">
    <location>
        <begin position="177"/>
        <end position="188"/>
    </location>
</feature>
<reference evidence="3 4" key="1">
    <citation type="submission" date="2019-11" db="EMBL/GenBank/DDBJ databases">
        <title>Novel species isolated from a subtropical stream in China.</title>
        <authorList>
            <person name="Lu H."/>
        </authorList>
    </citation>
    <scope>NUCLEOTIDE SEQUENCE [LARGE SCALE GENOMIC DNA]</scope>
    <source>
        <strain evidence="3 4">FT92W</strain>
    </source>
</reference>
<gene>
    <name evidence="3" type="ORF">GJ700_02575</name>
</gene>
<keyword evidence="2" id="KW-0812">Transmembrane</keyword>
<evidence type="ECO:0000313" key="3">
    <source>
        <dbReference type="EMBL" id="MRV70604.1"/>
    </source>
</evidence>
<comment type="caution">
    <text evidence="3">The sequence shown here is derived from an EMBL/GenBank/DDBJ whole genome shotgun (WGS) entry which is preliminary data.</text>
</comment>
<accession>A0A7X2LSA7</accession>
<dbReference type="AlphaFoldDB" id="A0A7X2LSA7"/>
<keyword evidence="2" id="KW-1133">Transmembrane helix</keyword>
<feature type="transmembrane region" description="Helical" evidence="2">
    <location>
        <begin position="122"/>
        <end position="144"/>
    </location>
</feature>
<keyword evidence="4" id="KW-1185">Reference proteome</keyword>
<keyword evidence="2" id="KW-0472">Membrane</keyword>
<protein>
    <submittedName>
        <fullName evidence="3">Uncharacterized protein</fullName>
    </submittedName>
</protein>
<feature type="region of interest" description="Disordered" evidence="1">
    <location>
        <begin position="177"/>
        <end position="196"/>
    </location>
</feature>
<sequence length="196" mass="21787">MNSKLQHQGAETVDPELPAIHEELISEGILAGPPAKARKANGRQSGTGRSTYPVRTTLEREEAKIWVRIYGQANDPVLAAELLQLLNSDAHIKAKHLGLYLRCRQSLRLHKERQARVKRMAYILRLAMRCLFVLPAHIVFRIGVGLRRALHFGRDVALEACPQEGSAATLPRNLYQRQSQTSAQAKASTDSHAKSA</sequence>
<evidence type="ECO:0000256" key="1">
    <source>
        <dbReference type="SAM" id="MobiDB-lite"/>
    </source>
</evidence>
<proteinExistence type="predicted"/>
<organism evidence="3 4">
    <name type="scientific">Pseudoduganella rivuli</name>
    <dbReference type="NCBI Taxonomy" id="2666085"/>
    <lineage>
        <taxon>Bacteria</taxon>
        <taxon>Pseudomonadati</taxon>
        <taxon>Pseudomonadota</taxon>
        <taxon>Betaproteobacteria</taxon>
        <taxon>Burkholderiales</taxon>
        <taxon>Oxalobacteraceae</taxon>
        <taxon>Telluria group</taxon>
        <taxon>Pseudoduganella</taxon>
    </lineage>
</organism>
<dbReference type="RefSeq" id="WP_154371068.1">
    <property type="nucleotide sequence ID" value="NZ_WKJJ01000001.1"/>
</dbReference>
<name>A0A7X2LSA7_9BURK</name>